<comment type="caution">
    <text evidence="7">The sequence shown here is derived from an EMBL/GenBank/DDBJ whole genome shotgun (WGS) entry which is preliminary data.</text>
</comment>
<evidence type="ECO:0000256" key="4">
    <source>
        <dbReference type="ARBA" id="ARBA00023186"/>
    </source>
</evidence>
<sequence>MFSTAARRLTSLIRIRKEMFELSLEKRQSNSFDKPQLPMRPLTIIDFKRHDDAADARAVSIGSKKQGWRISDDEVIGGYSRGTFTLMNDFQNTDVTNQDDSEDKREQDNEMDMEKSDIQPFVRWQGNIDTRVGPKSRAKRSGFCAIRCPEFPGSIPVGAKYNALEIQCRPDGRTYTFNLKVQTYFPDDLYQSLITVQPEDIEEHKRDGFVSVVLPFRDFLLTSHGTAKSHQRSLDGGIELQHFGLTIMDGRDGPFCFDISKIRLVNYDSVEEKIIS</sequence>
<feature type="domain" description="NADH:ubiquinone oxidoreductase intermediate-associated protein 30" evidence="6">
    <location>
        <begin position="64"/>
        <end position="259"/>
    </location>
</feature>
<evidence type="ECO:0000313" key="7">
    <source>
        <dbReference type="EMBL" id="GFH48345.1"/>
    </source>
</evidence>
<evidence type="ECO:0000256" key="5">
    <source>
        <dbReference type="SAM" id="MobiDB-lite"/>
    </source>
</evidence>
<comment type="similarity">
    <text evidence="2">Belongs to the CIA30 family.</text>
</comment>
<dbReference type="InterPro" id="IPR008979">
    <property type="entry name" value="Galactose-bd-like_sf"/>
</dbReference>
<dbReference type="GO" id="GO:0006120">
    <property type="term" value="P:mitochondrial electron transport, NADH to ubiquinone"/>
    <property type="evidence" value="ECO:0007669"/>
    <property type="project" value="TreeGrafter"/>
</dbReference>
<evidence type="ECO:0000256" key="1">
    <source>
        <dbReference type="ARBA" id="ARBA00004173"/>
    </source>
</evidence>
<comment type="subcellular location">
    <subcellularLocation>
        <location evidence="1">Mitochondrion</location>
    </subcellularLocation>
</comment>
<evidence type="ECO:0000256" key="3">
    <source>
        <dbReference type="ARBA" id="ARBA00023128"/>
    </source>
</evidence>
<dbReference type="AlphaFoldDB" id="A0AAD3CPC5"/>
<dbReference type="PANTHER" id="PTHR13194">
    <property type="entry name" value="COMPLEX I INTERMEDIATE-ASSOCIATED PROTEIN 30"/>
    <property type="match status" value="1"/>
</dbReference>
<proteinExistence type="inferred from homology"/>
<dbReference type="PANTHER" id="PTHR13194:SF18">
    <property type="entry name" value="COMPLEX I INTERMEDIATE-ASSOCIATED PROTEIN 30, MITOCHONDRIAL"/>
    <property type="match status" value="1"/>
</dbReference>
<keyword evidence="8" id="KW-1185">Reference proteome</keyword>
<dbReference type="GO" id="GO:0032981">
    <property type="term" value="P:mitochondrial respiratory chain complex I assembly"/>
    <property type="evidence" value="ECO:0007669"/>
    <property type="project" value="TreeGrafter"/>
</dbReference>
<feature type="region of interest" description="Disordered" evidence="5">
    <location>
        <begin position="90"/>
        <end position="114"/>
    </location>
</feature>
<keyword evidence="4" id="KW-0143">Chaperone</keyword>
<dbReference type="Proteomes" id="UP001054902">
    <property type="component" value="Unassembled WGS sequence"/>
</dbReference>
<dbReference type="GO" id="GO:0051082">
    <property type="term" value="F:unfolded protein binding"/>
    <property type="evidence" value="ECO:0007669"/>
    <property type="project" value="TreeGrafter"/>
</dbReference>
<evidence type="ECO:0000259" key="6">
    <source>
        <dbReference type="Pfam" id="PF08547"/>
    </source>
</evidence>
<evidence type="ECO:0000256" key="2">
    <source>
        <dbReference type="ARBA" id="ARBA00007884"/>
    </source>
</evidence>
<dbReference type="EMBL" id="BLLK01000027">
    <property type="protein sequence ID" value="GFH48345.1"/>
    <property type="molecule type" value="Genomic_DNA"/>
</dbReference>
<dbReference type="GO" id="GO:0005739">
    <property type="term" value="C:mitochondrion"/>
    <property type="evidence" value="ECO:0007669"/>
    <property type="project" value="UniProtKB-SubCell"/>
</dbReference>
<dbReference type="SUPFAM" id="SSF49785">
    <property type="entry name" value="Galactose-binding domain-like"/>
    <property type="match status" value="1"/>
</dbReference>
<accession>A0AAD3CPC5</accession>
<name>A0AAD3CPC5_9STRA</name>
<reference evidence="7 8" key="1">
    <citation type="journal article" date="2021" name="Sci. Rep.">
        <title>The genome of the diatom Chaetoceros tenuissimus carries an ancient integrated fragment of an extant virus.</title>
        <authorList>
            <person name="Hongo Y."/>
            <person name="Kimura K."/>
            <person name="Takaki Y."/>
            <person name="Yoshida Y."/>
            <person name="Baba S."/>
            <person name="Kobayashi G."/>
            <person name="Nagasaki K."/>
            <person name="Hano T."/>
            <person name="Tomaru Y."/>
        </authorList>
    </citation>
    <scope>NUCLEOTIDE SEQUENCE [LARGE SCALE GENOMIC DNA]</scope>
    <source>
        <strain evidence="7 8">NIES-3715</strain>
    </source>
</reference>
<dbReference type="InterPro" id="IPR013857">
    <property type="entry name" value="NADH-UbQ_OxRdtase-assoc_prot30"/>
</dbReference>
<feature type="compositionally biased region" description="Basic and acidic residues" evidence="5">
    <location>
        <begin position="102"/>
        <end position="114"/>
    </location>
</feature>
<organism evidence="7 8">
    <name type="scientific">Chaetoceros tenuissimus</name>
    <dbReference type="NCBI Taxonomy" id="426638"/>
    <lineage>
        <taxon>Eukaryota</taxon>
        <taxon>Sar</taxon>
        <taxon>Stramenopiles</taxon>
        <taxon>Ochrophyta</taxon>
        <taxon>Bacillariophyta</taxon>
        <taxon>Coscinodiscophyceae</taxon>
        <taxon>Chaetocerotophycidae</taxon>
        <taxon>Chaetocerotales</taxon>
        <taxon>Chaetocerotaceae</taxon>
        <taxon>Chaetoceros</taxon>
    </lineage>
</organism>
<gene>
    <name evidence="7" type="ORF">CTEN210_04821</name>
</gene>
<dbReference type="InterPro" id="IPR039131">
    <property type="entry name" value="NDUFAF1"/>
</dbReference>
<evidence type="ECO:0000313" key="8">
    <source>
        <dbReference type="Proteomes" id="UP001054902"/>
    </source>
</evidence>
<dbReference type="Pfam" id="PF08547">
    <property type="entry name" value="CIA30"/>
    <property type="match status" value="1"/>
</dbReference>
<protein>
    <recommendedName>
        <fullName evidence="6">NADH:ubiquinone oxidoreductase intermediate-associated protein 30 domain-containing protein</fullName>
    </recommendedName>
</protein>
<keyword evidence="3" id="KW-0496">Mitochondrion</keyword>